<dbReference type="Proteomes" id="UP000297475">
    <property type="component" value="Unassembled WGS sequence"/>
</dbReference>
<proteinExistence type="predicted"/>
<keyword evidence="5 8" id="KW-0418">Kinase</keyword>
<evidence type="ECO:0000256" key="2">
    <source>
        <dbReference type="ARBA" id="ARBA00012438"/>
    </source>
</evidence>
<dbReference type="AlphaFoldDB" id="A0A4Z0WHT2"/>
<dbReference type="GO" id="GO:0005524">
    <property type="term" value="F:ATP binding"/>
    <property type="evidence" value="ECO:0007669"/>
    <property type="project" value="UniProtKB-KW"/>
</dbReference>
<dbReference type="EMBL" id="SRMF01000001">
    <property type="protein sequence ID" value="TGG95296.1"/>
    <property type="molecule type" value="Genomic_DNA"/>
</dbReference>
<evidence type="ECO:0000313" key="8">
    <source>
        <dbReference type="EMBL" id="TGG95296.1"/>
    </source>
</evidence>
<accession>A0A4Z0WHT2</accession>
<dbReference type="SUPFAM" id="SSF55874">
    <property type="entry name" value="ATPase domain of HSP90 chaperone/DNA topoisomerase II/histidine kinase"/>
    <property type="match status" value="1"/>
</dbReference>
<dbReference type="InterPro" id="IPR003594">
    <property type="entry name" value="HATPase_dom"/>
</dbReference>
<evidence type="ECO:0000256" key="5">
    <source>
        <dbReference type="ARBA" id="ARBA00022777"/>
    </source>
</evidence>
<evidence type="ECO:0000256" key="3">
    <source>
        <dbReference type="ARBA" id="ARBA00022679"/>
    </source>
</evidence>
<evidence type="ECO:0000256" key="6">
    <source>
        <dbReference type="ARBA" id="ARBA00022840"/>
    </source>
</evidence>
<keyword evidence="9" id="KW-1185">Reference proteome</keyword>
<organism evidence="8 9">
    <name type="scientific">Natronospirillum operosum</name>
    <dbReference type="NCBI Taxonomy" id="2759953"/>
    <lineage>
        <taxon>Bacteria</taxon>
        <taxon>Pseudomonadati</taxon>
        <taxon>Pseudomonadota</taxon>
        <taxon>Gammaproteobacteria</taxon>
        <taxon>Oceanospirillales</taxon>
        <taxon>Natronospirillaceae</taxon>
        <taxon>Natronospirillum</taxon>
    </lineage>
</organism>
<name>A0A4Z0WHT2_9GAMM</name>
<protein>
    <recommendedName>
        <fullName evidence="2">histidine kinase</fullName>
        <ecNumber evidence="2">2.7.13.3</ecNumber>
    </recommendedName>
</protein>
<dbReference type="PANTHER" id="PTHR44936">
    <property type="entry name" value="SENSOR PROTEIN CREC"/>
    <property type="match status" value="1"/>
</dbReference>
<dbReference type="PRINTS" id="PR00344">
    <property type="entry name" value="BCTRLSENSOR"/>
</dbReference>
<comment type="caution">
    <text evidence="8">The sequence shown here is derived from an EMBL/GenBank/DDBJ whole genome shotgun (WGS) entry which is preliminary data.</text>
</comment>
<evidence type="ECO:0000259" key="7">
    <source>
        <dbReference type="PROSITE" id="PS50109"/>
    </source>
</evidence>
<sequence>MSDFKSALEGIDMKDVLASTVHDVKNSLGMISTQIEEVTLDLRDTNPELADKLSRIQMESSRINVGLSHMLGVYRIDNKLLHPTLDEVLVLDVLEDAAMRYASTLEHQKIRVEIKCEDEDETWVMDSNLVDHVLANIMTNAIRYTRDWIGLTSQVIDNELRITIDDNGDGYPDALINCMDPEASLRMKTSSSGLGIYFASGIAHLHHNPETGKDGRIELVNKPEGGARFTLWLP</sequence>
<dbReference type="PROSITE" id="PS50109">
    <property type="entry name" value="HIS_KIN"/>
    <property type="match status" value="1"/>
</dbReference>
<dbReference type="InterPro" id="IPR050980">
    <property type="entry name" value="2C_sensor_his_kinase"/>
</dbReference>
<dbReference type="Pfam" id="PF02518">
    <property type="entry name" value="HATPase_c"/>
    <property type="match status" value="1"/>
</dbReference>
<reference evidence="8 9" key="1">
    <citation type="submission" date="2019-04" db="EMBL/GenBank/DDBJ databases">
        <title>Natronospirillum operosus gen. nov., sp. nov., a haloalkaliphilic satellite isolated from decaying biomass of laboratory culture of cyanobacterium Geitlerinema sp. and proposal of Natronospirillaceae fam. nov. and Saccharospirillaceae fam. nov.</title>
        <authorList>
            <person name="Kevbrin V."/>
            <person name="Boltyanskaya Y."/>
            <person name="Koziaeva V."/>
            <person name="Grouzdev D.S."/>
            <person name="Park M."/>
            <person name="Cho J."/>
        </authorList>
    </citation>
    <scope>NUCLEOTIDE SEQUENCE [LARGE SCALE GENOMIC DNA]</scope>
    <source>
        <strain evidence="8 9">G-116</strain>
    </source>
</reference>
<dbReference type="SMART" id="SM00387">
    <property type="entry name" value="HATPase_c"/>
    <property type="match status" value="1"/>
</dbReference>
<dbReference type="Gene3D" id="3.30.565.10">
    <property type="entry name" value="Histidine kinase-like ATPase, C-terminal domain"/>
    <property type="match status" value="1"/>
</dbReference>
<dbReference type="InterPro" id="IPR005467">
    <property type="entry name" value="His_kinase_dom"/>
</dbReference>
<keyword evidence="6" id="KW-0067">ATP-binding</keyword>
<dbReference type="GO" id="GO:0004673">
    <property type="term" value="F:protein histidine kinase activity"/>
    <property type="evidence" value="ECO:0007669"/>
    <property type="project" value="UniProtKB-EC"/>
</dbReference>
<dbReference type="InterPro" id="IPR004358">
    <property type="entry name" value="Sig_transdc_His_kin-like_C"/>
</dbReference>
<dbReference type="OrthoDB" id="9806130at2"/>
<evidence type="ECO:0000256" key="1">
    <source>
        <dbReference type="ARBA" id="ARBA00000085"/>
    </source>
</evidence>
<dbReference type="RefSeq" id="WP_135480849.1">
    <property type="nucleotide sequence ID" value="NZ_SRMF01000001.1"/>
</dbReference>
<gene>
    <name evidence="8" type="ORF">E4656_02420</name>
</gene>
<feature type="domain" description="Histidine kinase" evidence="7">
    <location>
        <begin position="19"/>
        <end position="234"/>
    </location>
</feature>
<keyword evidence="3" id="KW-0808">Transferase</keyword>
<dbReference type="InterPro" id="IPR036890">
    <property type="entry name" value="HATPase_C_sf"/>
</dbReference>
<keyword evidence="4" id="KW-0547">Nucleotide-binding</keyword>
<evidence type="ECO:0000256" key="4">
    <source>
        <dbReference type="ARBA" id="ARBA00022741"/>
    </source>
</evidence>
<dbReference type="PANTHER" id="PTHR44936:SF10">
    <property type="entry name" value="SENSOR PROTEIN RSTB"/>
    <property type="match status" value="1"/>
</dbReference>
<comment type="catalytic activity">
    <reaction evidence="1">
        <text>ATP + protein L-histidine = ADP + protein N-phospho-L-histidine.</text>
        <dbReference type="EC" id="2.7.13.3"/>
    </reaction>
</comment>
<evidence type="ECO:0000313" key="9">
    <source>
        <dbReference type="Proteomes" id="UP000297475"/>
    </source>
</evidence>
<dbReference type="EC" id="2.7.13.3" evidence="2"/>